<dbReference type="EMBL" id="LYPA01000072">
    <property type="protein sequence ID" value="OBR63485.1"/>
    <property type="molecule type" value="Genomic_DNA"/>
</dbReference>
<dbReference type="PROSITE" id="PS00041">
    <property type="entry name" value="HTH_ARAC_FAMILY_1"/>
    <property type="match status" value="1"/>
</dbReference>
<accession>A0A1A5YDK8</accession>
<dbReference type="InterPro" id="IPR018062">
    <property type="entry name" value="HTH_AraC-typ_CS"/>
</dbReference>
<evidence type="ECO:0000259" key="6">
    <source>
        <dbReference type="PROSITE" id="PS50110"/>
    </source>
</evidence>
<protein>
    <recommendedName>
        <fullName evidence="9">DNA-binding response regulator</fullName>
    </recommendedName>
</protein>
<dbReference type="InterPro" id="IPR009057">
    <property type="entry name" value="Homeodomain-like_sf"/>
</dbReference>
<dbReference type="SUPFAM" id="SSF46689">
    <property type="entry name" value="Homeodomain-like"/>
    <property type="match status" value="2"/>
</dbReference>
<dbReference type="Pfam" id="PF12833">
    <property type="entry name" value="HTH_18"/>
    <property type="match status" value="1"/>
</dbReference>
<dbReference type="PROSITE" id="PS50110">
    <property type="entry name" value="RESPONSE_REGULATORY"/>
    <property type="match status" value="1"/>
</dbReference>
<keyword evidence="1" id="KW-0805">Transcription regulation</keyword>
<dbReference type="InterPro" id="IPR011006">
    <property type="entry name" value="CheY-like_superfamily"/>
</dbReference>
<dbReference type="OrthoDB" id="1769137at2"/>
<evidence type="ECO:0000313" key="8">
    <source>
        <dbReference type="Proteomes" id="UP000092024"/>
    </source>
</evidence>
<comment type="caution">
    <text evidence="7">The sequence shown here is derived from an EMBL/GenBank/DDBJ whole genome shotgun (WGS) entry which is preliminary data.</text>
</comment>
<organism evidence="7 8">
    <name type="scientific">Paenibacillus oryzae</name>
    <dbReference type="NCBI Taxonomy" id="1844972"/>
    <lineage>
        <taxon>Bacteria</taxon>
        <taxon>Bacillati</taxon>
        <taxon>Bacillota</taxon>
        <taxon>Bacilli</taxon>
        <taxon>Bacillales</taxon>
        <taxon>Paenibacillaceae</taxon>
        <taxon>Paenibacillus</taxon>
    </lineage>
</organism>
<keyword evidence="4" id="KW-0597">Phosphoprotein</keyword>
<keyword evidence="8" id="KW-1185">Reference proteome</keyword>
<dbReference type="GO" id="GO:0000160">
    <property type="term" value="P:phosphorelay signal transduction system"/>
    <property type="evidence" value="ECO:0007669"/>
    <property type="project" value="InterPro"/>
</dbReference>
<dbReference type="Pfam" id="PF00072">
    <property type="entry name" value="Response_reg"/>
    <property type="match status" value="1"/>
</dbReference>
<dbReference type="PRINTS" id="PR00032">
    <property type="entry name" value="HTHARAC"/>
</dbReference>
<keyword evidence="3" id="KW-0804">Transcription</keyword>
<dbReference type="PROSITE" id="PS01124">
    <property type="entry name" value="HTH_ARAC_FAMILY_2"/>
    <property type="match status" value="1"/>
</dbReference>
<dbReference type="GO" id="GO:0043565">
    <property type="term" value="F:sequence-specific DNA binding"/>
    <property type="evidence" value="ECO:0007669"/>
    <property type="project" value="InterPro"/>
</dbReference>
<dbReference type="InterPro" id="IPR020449">
    <property type="entry name" value="Tscrpt_reg_AraC-type_HTH"/>
</dbReference>
<dbReference type="InterPro" id="IPR018060">
    <property type="entry name" value="HTH_AraC"/>
</dbReference>
<feature type="modified residue" description="4-aspartylphosphate" evidence="4">
    <location>
        <position position="55"/>
    </location>
</feature>
<proteinExistence type="predicted"/>
<reference evidence="7 8" key="1">
    <citation type="submission" date="2016-05" db="EMBL/GenBank/DDBJ databases">
        <title>Paenibacillus oryzae. sp. nov., isolated from the rice root.</title>
        <authorList>
            <person name="Zhang J."/>
            <person name="Zhang X."/>
        </authorList>
    </citation>
    <scope>NUCLEOTIDE SEQUENCE [LARGE SCALE GENOMIC DNA]</scope>
    <source>
        <strain evidence="7 8">1DrF-4</strain>
    </source>
</reference>
<evidence type="ECO:0008006" key="9">
    <source>
        <dbReference type="Google" id="ProtNLM"/>
    </source>
</evidence>
<evidence type="ECO:0000256" key="1">
    <source>
        <dbReference type="ARBA" id="ARBA00023015"/>
    </source>
</evidence>
<dbReference type="SUPFAM" id="SSF52172">
    <property type="entry name" value="CheY-like"/>
    <property type="match status" value="1"/>
</dbReference>
<sequence>MYSVYLVEDEPFSLDMLKHMVLWEKYGFALKGEFASGDEAYEAMEQEQADLVITDIVMPGMDGVELLRRSREAGWSCPFIMLTCMSEFHYAQQALELGAIGYVLKLSLRPERLASLLDKARGELEQRDKWRRLNGIGGGEALGAPSAAERLTDHPQVDRLVAYISQHYGEELSLGSLAKLVNMEQTYVSNIFKKKTGHTITNFTQKVRVEAAVRELLGTTLPISAISQRCGFANDNYFIKVFKRWTGKTPSDFRKS</sequence>
<dbReference type="AlphaFoldDB" id="A0A1A5YDK8"/>
<dbReference type="Gene3D" id="3.40.50.2300">
    <property type="match status" value="1"/>
</dbReference>
<dbReference type="SMART" id="SM00342">
    <property type="entry name" value="HTH_ARAC"/>
    <property type="match status" value="1"/>
</dbReference>
<dbReference type="STRING" id="1844972.A7K91_17160"/>
<dbReference type="Gene3D" id="1.10.10.60">
    <property type="entry name" value="Homeodomain-like"/>
    <property type="match status" value="2"/>
</dbReference>
<keyword evidence="2" id="KW-0238">DNA-binding</keyword>
<feature type="domain" description="Response regulatory" evidence="6">
    <location>
        <begin position="3"/>
        <end position="120"/>
    </location>
</feature>
<feature type="domain" description="HTH araC/xylS-type" evidence="5">
    <location>
        <begin position="158"/>
        <end position="256"/>
    </location>
</feature>
<gene>
    <name evidence="7" type="ORF">A7K91_17160</name>
</gene>
<evidence type="ECO:0000313" key="7">
    <source>
        <dbReference type="EMBL" id="OBR63485.1"/>
    </source>
</evidence>
<dbReference type="CDD" id="cd17536">
    <property type="entry name" value="REC_YesN-like"/>
    <property type="match status" value="1"/>
</dbReference>
<dbReference type="PANTHER" id="PTHR43280:SF2">
    <property type="entry name" value="HTH-TYPE TRANSCRIPTIONAL REGULATOR EXSA"/>
    <property type="match status" value="1"/>
</dbReference>
<evidence type="ECO:0000256" key="3">
    <source>
        <dbReference type="ARBA" id="ARBA00023163"/>
    </source>
</evidence>
<dbReference type="Proteomes" id="UP000092024">
    <property type="component" value="Unassembled WGS sequence"/>
</dbReference>
<dbReference type="InterPro" id="IPR001789">
    <property type="entry name" value="Sig_transdc_resp-reg_receiver"/>
</dbReference>
<evidence type="ECO:0000256" key="4">
    <source>
        <dbReference type="PROSITE-ProRule" id="PRU00169"/>
    </source>
</evidence>
<dbReference type="RefSeq" id="WP_068686333.1">
    <property type="nucleotide sequence ID" value="NZ_LYPA01000072.1"/>
</dbReference>
<evidence type="ECO:0000256" key="2">
    <source>
        <dbReference type="ARBA" id="ARBA00023125"/>
    </source>
</evidence>
<name>A0A1A5YDK8_9BACL</name>
<dbReference type="PANTHER" id="PTHR43280">
    <property type="entry name" value="ARAC-FAMILY TRANSCRIPTIONAL REGULATOR"/>
    <property type="match status" value="1"/>
</dbReference>
<dbReference type="GO" id="GO:0003700">
    <property type="term" value="F:DNA-binding transcription factor activity"/>
    <property type="evidence" value="ECO:0007669"/>
    <property type="project" value="InterPro"/>
</dbReference>
<evidence type="ECO:0000259" key="5">
    <source>
        <dbReference type="PROSITE" id="PS01124"/>
    </source>
</evidence>
<dbReference type="SMART" id="SM00448">
    <property type="entry name" value="REC"/>
    <property type="match status" value="1"/>
</dbReference>